<evidence type="ECO:0000313" key="3">
    <source>
        <dbReference type="Proteomes" id="UP000824120"/>
    </source>
</evidence>
<protein>
    <submittedName>
        <fullName evidence="2">Uncharacterized protein</fullName>
    </submittedName>
</protein>
<feature type="region of interest" description="Disordered" evidence="1">
    <location>
        <begin position="51"/>
        <end position="87"/>
    </location>
</feature>
<dbReference type="AlphaFoldDB" id="A0A9J6B6U1"/>
<accession>A0A9J6B6U1</accession>
<sequence length="87" mass="9616">MFPLSPISPFLGENFPFQSYKFPDSSFGRYGIQIIDKHKVKRFKNPLKVANGRASSSTTPAAQALPDVSAIPSQAHEEQAPILLQEE</sequence>
<evidence type="ECO:0000256" key="1">
    <source>
        <dbReference type="SAM" id="MobiDB-lite"/>
    </source>
</evidence>
<evidence type="ECO:0000313" key="2">
    <source>
        <dbReference type="EMBL" id="KAG5632135.1"/>
    </source>
</evidence>
<gene>
    <name evidence="2" type="ORF">H5410_003852</name>
</gene>
<keyword evidence="3" id="KW-1185">Reference proteome</keyword>
<proteinExistence type="predicted"/>
<organism evidence="2 3">
    <name type="scientific">Solanum commersonii</name>
    <name type="common">Commerson's wild potato</name>
    <name type="synonym">Commerson's nightshade</name>
    <dbReference type="NCBI Taxonomy" id="4109"/>
    <lineage>
        <taxon>Eukaryota</taxon>
        <taxon>Viridiplantae</taxon>
        <taxon>Streptophyta</taxon>
        <taxon>Embryophyta</taxon>
        <taxon>Tracheophyta</taxon>
        <taxon>Spermatophyta</taxon>
        <taxon>Magnoliopsida</taxon>
        <taxon>eudicotyledons</taxon>
        <taxon>Gunneridae</taxon>
        <taxon>Pentapetalae</taxon>
        <taxon>asterids</taxon>
        <taxon>lamiids</taxon>
        <taxon>Solanales</taxon>
        <taxon>Solanaceae</taxon>
        <taxon>Solanoideae</taxon>
        <taxon>Solaneae</taxon>
        <taxon>Solanum</taxon>
    </lineage>
</organism>
<dbReference type="Proteomes" id="UP000824120">
    <property type="component" value="Chromosome 1"/>
</dbReference>
<comment type="caution">
    <text evidence="2">The sequence shown here is derived from an EMBL/GenBank/DDBJ whole genome shotgun (WGS) entry which is preliminary data.</text>
</comment>
<reference evidence="2 3" key="1">
    <citation type="submission" date="2020-09" db="EMBL/GenBank/DDBJ databases">
        <title>De no assembly of potato wild relative species, Solanum commersonii.</title>
        <authorList>
            <person name="Cho K."/>
        </authorList>
    </citation>
    <scope>NUCLEOTIDE SEQUENCE [LARGE SCALE GENOMIC DNA]</scope>
    <source>
        <strain evidence="2">LZ3.2</strain>
        <tissue evidence="2">Leaf</tissue>
    </source>
</reference>
<name>A0A9J6B6U1_SOLCO</name>
<dbReference type="EMBL" id="JACXVP010000001">
    <property type="protein sequence ID" value="KAG5632135.1"/>
    <property type="molecule type" value="Genomic_DNA"/>
</dbReference>